<evidence type="ECO:0000256" key="1">
    <source>
        <dbReference type="SAM" id="MobiDB-lite"/>
    </source>
</evidence>
<protein>
    <submittedName>
        <fullName evidence="2">Uncharacterized protein</fullName>
    </submittedName>
</protein>
<dbReference type="AlphaFoldDB" id="A0A8D8ZZD6"/>
<dbReference type="EMBL" id="HBUF01545577">
    <property type="protein sequence ID" value="CAG6756798.1"/>
    <property type="molecule type" value="Transcribed_RNA"/>
</dbReference>
<accession>A0A8D8ZZD6</accession>
<proteinExistence type="predicted"/>
<evidence type="ECO:0000313" key="2">
    <source>
        <dbReference type="EMBL" id="CAG6756798.1"/>
    </source>
</evidence>
<reference evidence="2" key="1">
    <citation type="submission" date="2021-05" db="EMBL/GenBank/DDBJ databases">
        <authorList>
            <person name="Alioto T."/>
            <person name="Alioto T."/>
            <person name="Gomez Garrido J."/>
        </authorList>
    </citation>
    <scope>NUCLEOTIDE SEQUENCE</scope>
</reference>
<organism evidence="2">
    <name type="scientific">Cacopsylla melanoneura</name>
    <dbReference type="NCBI Taxonomy" id="428564"/>
    <lineage>
        <taxon>Eukaryota</taxon>
        <taxon>Metazoa</taxon>
        <taxon>Ecdysozoa</taxon>
        <taxon>Arthropoda</taxon>
        <taxon>Hexapoda</taxon>
        <taxon>Insecta</taxon>
        <taxon>Pterygota</taxon>
        <taxon>Neoptera</taxon>
        <taxon>Paraneoptera</taxon>
        <taxon>Hemiptera</taxon>
        <taxon>Sternorrhyncha</taxon>
        <taxon>Psylloidea</taxon>
        <taxon>Psyllidae</taxon>
        <taxon>Psyllinae</taxon>
        <taxon>Cacopsylla</taxon>
    </lineage>
</organism>
<name>A0A8D8ZZD6_9HEMI</name>
<sequence>MDKILHTLYTKIENTMYQCYFVNEILNPCNSDTKLFTIQMSYLFMCNLLYNHELVLLDSSLNIIDNNNQSDLTKVETKEPMNLRSKRKLEQIIEKRSSPKKLLLGNEKSKSSPKKLQLDKEKSAIETAPRSSPRKFQLVGKEKSKSSSPMKLQLGKAKEKSFLEIGNSKLHSTKPISKPTRKKGKNKLDPAQKSLLDYWKVRGKSPDLSSSVLSLTSKTNANSVFDIEEKTSNATVTLDLSLTEATETEVQIENARDILVNNNLETKESNPIDLTEEPDDLNPIDETILANCDQRELIFRKHKTTSVTFHRLYQRIRYSLQDHLNCPLRIYRIVNLLNNIVQLLVIDETHMPIIKLIMQELSLIQYKYYGLHDMHRHLVCMYLQQYTTVWGTHINRIQYRVDRRIEDVDDSD</sequence>
<feature type="region of interest" description="Disordered" evidence="1">
    <location>
        <begin position="100"/>
        <end position="156"/>
    </location>
</feature>
<feature type="region of interest" description="Disordered" evidence="1">
    <location>
        <begin position="170"/>
        <end position="189"/>
    </location>
</feature>